<dbReference type="AlphaFoldDB" id="Q8GVP0"/>
<dbReference type="EMBL" id="AP004674">
    <property type="protein sequence ID" value="BAC45155.1"/>
    <property type="molecule type" value="Genomic_DNA"/>
</dbReference>
<evidence type="ECO:0000313" key="3">
    <source>
        <dbReference type="Proteomes" id="UP000000763"/>
    </source>
</evidence>
<organism evidence="2 3">
    <name type="scientific">Oryza sativa subsp. japonica</name>
    <name type="common">Rice</name>
    <dbReference type="NCBI Taxonomy" id="39947"/>
    <lineage>
        <taxon>Eukaryota</taxon>
        <taxon>Viridiplantae</taxon>
        <taxon>Streptophyta</taxon>
        <taxon>Embryophyta</taxon>
        <taxon>Tracheophyta</taxon>
        <taxon>Spermatophyta</taxon>
        <taxon>Magnoliopsida</taxon>
        <taxon>Liliopsida</taxon>
        <taxon>Poales</taxon>
        <taxon>Poaceae</taxon>
        <taxon>BOP clade</taxon>
        <taxon>Oryzoideae</taxon>
        <taxon>Oryzeae</taxon>
        <taxon>Oryzinae</taxon>
        <taxon>Oryza</taxon>
        <taxon>Oryza sativa</taxon>
    </lineage>
</organism>
<sequence length="203" mass="20668">MVVRVLVVAEGADSGGGAPVTEASHPPLTLPPAAMDSGEASPPPVMGRANGAMVIDLLDADKDDGNGGSQWRRPRGGSCHVSVGVKTVVTQQGGFVTHYGRSKCGSGVSGFGQRQRTLGIAVGSICWLSSTETEMLSDPSVRRGLERQKDGPNRERSIPGYCVEIANLGSPGGGARRSSSSAAAAAAAVCGVGAWPVDGREGW</sequence>
<evidence type="ECO:0000256" key="1">
    <source>
        <dbReference type="SAM" id="MobiDB-lite"/>
    </source>
</evidence>
<reference evidence="3" key="1">
    <citation type="journal article" date="2005" name="Nature">
        <title>The map-based sequence of the rice genome.</title>
        <authorList>
            <consortium name="International rice genome sequencing project (IRGSP)"/>
            <person name="Matsumoto T."/>
            <person name="Wu J."/>
            <person name="Kanamori H."/>
            <person name="Katayose Y."/>
            <person name="Fujisawa M."/>
            <person name="Namiki N."/>
            <person name="Mizuno H."/>
            <person name="Yamamoto K."/>
            <person name="Antonio B.A."/>
            <person name="Baba T."/>
            <person name="Sakata K."/>
            <person name="Nagamura Y."/>
            <person name="Aoki H."/>
            <person name="Arikawa K."/>
            <person name="Arita K."/>
            <person name="Bito T."/>
            <person name="Chiden Y."/>
            <person name="Fujitsuka N."/>
            <person name="Fukunaka R."/>
            <person name="Hamada M."/>
            <person name="Harada C."/>
            <person name="Hayashi A."/>
            <person name="Hijishita S."/>
            <person name="Honda M."/>
            <person name="Hosokawa S."/>
            <person name="Ichikawa Y."/>
            <person name="Idonuma A."/>
            <person name="Iijima M."/>
            <person name="Ikeda M."/>
            <person name="Ikeno M."/>
            <person name="Ito K."/>
            <person name="Ito S."/>
            <person name="Ito T."/>
            <person name="Ito Y."/>
            <person name="Ito Y."/>
            <person name="Iwabuchi A."/>
            <person name="Kamiya K."/>
            <person name="Karasawa W."/>
            <person name="Kurita K."/>
            <person name="Katagiri S."/>
            <person name="Kikuta A."/>
            <person name="Kobayashi H."/>
            <person name="Kobayashi N."/>
            <person name="Machita K."/>
            <person name="Maehara T."/>
            <person name="Masukawa M."/>
            <person name="Mizubayashi T."/>
            <person name="Mukai Y."/>
            <person name="Nagasaki H."/>
            <person name="Nagata Y."/>
            <person name="Naito S."/>
            <person name="Nakashima M."/>
            <person name="Nakama Y."/>
            <person name="Nakamichi Y."/>
            <person name="Nakamura M."/>
            <person name="Meguro A."/>
            <person name="Negishi M."/>
            <person name="Ohta I."/>
            <person name="Ohta T."/>
            <person name="Okamoto M."/>
            <person name="Ono N."/>
            <person name="Saji S."/>
            <person name="Sakaguchi M."/>
            <person name="Sakai K."/>
            <person name="Shibata M."/>
            <person name="Shimokawa T."/>
            <person name="Song J."/>
            <person name="Takazaki Y."/>
            <person name="Terasawa K."/>
            <person name="Tsugane M."/>
            <person name="Tsuji K."/>
            <person name="Ueda S."/>
            <person name="Waki K."/>
            <person name="Yamagata H."/>
            <person name="Yamamoto M."/>
            <person name="Yamamoto S."/>
            <person name="Yamane H."/>
            <person name="Yoshiki S."/>
            <person name="Yoshihara R."/>
            <person name="Yukawa K."/>
            <person name="Zhong H."/>
            <person name="Yano M."/>
            <person name="Yuan Q."/>
            <person name="Ouyang S."/>
            <person name="Liu J."/>
            <person name="Jones K.M."/>
            <person name="Gansberger K."/>
            <person name="Moffat K."/>
            <person name="Hill J."/>
            <person name="Bera J."/>
            <person name="Fadrosh D."/>
            <person name="Jin S."/>
            <person name="Johri S."/>
            <person name="Kim M."/>
            <person name="Overton L."/>
            <person name="Reardon M."/>
            <person name="Tsitrin T."/>
            <person name="Vuong H."/>
            <person name="Weaver B."/>
            <person name="Ciecko A."/>
            <person name="Tallon L."/>
            <person name="Jackson J."/>
            <person name="Pai G."/>
            <person name="Aken S.V."/>
            <person name="Utterback T."/>
            <person name="Reidmuller S."/>
            <person name="Feldblyum T."/>
            <person name="Hsiao J."/>
            <person name="Zismann V."/>
            <person name="Iobst S."/>
            <person name="de Vazeille A.R."/>
            <person name="Buell C.R."/>
            <person name="Ying K."/>
            <person name="Li Y."/>
            <person name="Lu T."/>
            <person name="Huang Y."/>
            <person name="Zhao Q."/>
            <person name="Feng Q."/>
            <person name="Zhang L."/>
            <person name="Zhu J."/>
            <person name="Weng Q."/>
            <person name="Mu J."/>
            <person name="Lu Y."/>
            <person name="Fan D."/>
            <person name="Liu Y."/>
            <person name="Guan J."/>
            <person name="Zhang Y."/>
            <person name="Yu S."/>
            <person name="Liu X."/>
            <person name="Zhang Y."/>
            <person name="Hong G."/>
            <person name="Han B."/>
            <person name="Choisne N."/>
            <person name="Demange N."/>
            <person name="Orjeda G."/>
            <person name="Samain S."/>
            <person name="Cattolico L."/>
            <person name="Pelletier E."/>
            <person name="Couloux A."/>
            <person name="Segurens B."/>
            <person name="Wincker P."/>
            <person name="D'Hont A."/>
            <person name="Scarpelli C."/>
            <person name="Weissenbach J."/>
            <person name="Salanoubat M."/>
            <person name="Quetier F."/>
            <person name="Yu Y."/>
            <person name="Kim H.R."/>
            <person name="Rambo T."/>
            <person name="Currie J."/>
            <person name="Collura K."/>
            <person name="Luo M."/>
            <person name="Yang T."/>
            <person name="Ammiraju J.S.S."/>
            <person name="Engler F."/>
            <person name="Soderlund C."/>
            <person name="Wing R.A."/>
            <person name="Palmer L.E."/>
            <person name="de la Bastide M."/>
            <person name="Spiegel L."/>
            <person name="Nascimento L."/>
            <person name="Zutavern T."/>
            <person name="O'Shaughnessy A."/>
            <person name="Dike S."/>
            <person name="Dedhia N."/>
            <person name="Preston R."/>
            <person name="Balija V."/>
            <person name="McCombie W.R."/>
            <person name="Chow T."/>
            <person name="Chen H."/>
            <person name="Chung M."/>
            <person name="Chen C."/>
            <person name="Shaw J."/>
            <person name="Wu H."/>
            <person name="Hsiao K."/>
            <person name="Chao Y."/>
            <person name="Chu M."/>
            <person name="Cheng C."/>
            <person name="Hour A."/>
            <person name="Lee P."/>
            <person name="Lin S."/>
            <person name="Lin Y."/>
            <person name="Liou J."/>
            <person name="Liu S."/>
            <person name="Hsing Y."/>
            <person name="Raghuvanshi S."/>
            <person name="Mohanty A."/>
            <person name="Bharti A.K."/>
            <person name="Gaur A."/>
            <person name="Gupta V."/>
            <person name="Kumar D."/>
            <person name="Ravi V."/>
            <person name="Vij S."/>
            <person name="Kapur A."/>
            <person name="Khurana P."/>
            <person name="Khurana P."/>
            <person name="Khurana J.P."/>
            <person name="Tyagi A.K."/>
            <person name="Gaikwad K."/>
            <person name="Singh A."/>
            <person name="Dalal V."/>
            <person name="Srivastava S."/>
            <person name="Dixit A."/>
            <person name="Pal A.K."/>
            <person name="Ghazi I.A."/>
            <person name="Yadav M."/>
            <person name="Pandit A."/>
            <person name="Bhargava A."/>
            <person name="Sureshbabu K."/>
            <person name="Batra K."/>
            <person name="Sharma T.R."/>
            <person name="Mohapatra T."/>
            <person name="Singh N.K."/>
            <person name="Messing J."/>
            <person name="Nelson A.B."/>
            <person name="Fuks G."/>
            <person name="Kavchok S."/>
            <person name="Keizer G."/>
            <person name="Linton E."/>
            <person name="Llaca V."/>
            <person name="Song R."/>
            <person name="Tanyolac B."/>
            <person name="Young S."/>
            <person name="Ho-Il K."/>
            <person name="Hahn J.H."/>
            <person name="Sangsakoo G."/>
            <person name="Vanavichit A."/>
            <person name="de Mattos Luiz.A.T."/>
            <person name="Zimmer P.D."/>
            <person name="Malone G."/>
            <person name="Dellagostin O."/>
            <person name="de Oliveira A.C."/>
            <person name="Bevan M."/>
            <person name="Bancroft I."/>
            <person name="Minx P."/>
            <person name="Cordum H."/>
            <person name="Wilson R."/>
            <person name="Cheng Z."/>
            <person name="Jin W."/>
            <person name="Jiang J."/>
            <person name="Leong S.A."/>
            <person name="Iwama H."/>
            <person name="Gojobori T."/>
            <person name="Itoh T."/>
            <person name="Niimura Y."/>
            <person name="Fujii Y."/>
            <person name="Habara T."/>
            <person name="Sakai H."/>
            <person name="Sato Y."/>
            <person name="Wilson G."/>
            <person name="Kumar K."/>
            <person name="McCouch S."/>
            <person name="Juretic N."/>
            <person name="Hoen D."/>
            <person name="Wright S."/>
            <person name="Bruskiewich R."/>
            <person name="Bureau T."/>
            <person name="Miyao A."/>
            <person name="Hirochika H."/>
            <person name="Nishikawa T."/>
            <person name="Kadowaki K."/>
            <person name="Sugiura M."/>
            <person name="Burr B."/>
            <person name="Sasaki T."/>
        </authorList>
    </citation>
    <scope>NUCLEOTIDE SEQUENCE [LARGE SCALE GENOMIC DNA]</scope>
    <source>
        <strain evidence="3">cv. Nipponbare</strain>
    </source>
</reference>
<feature type="compositionally biased region" description="Basic and acidic residues" evidence="1">
    <location>
        <begin position="140"/>
        <end position="157"/>
    </location>
</feature>
<name>Q8GVP0_ORYSJ</name>
<feature type="region of interest" description="Disordered" evidence="1">
    <location>
        <begin position="13"/>
        <end position="48"/>
    </location>
</feature>
<feature type="region of interest" description="Disordered" evidence="1">
    <location>
        <begin position="138"/>
        <end position="157"/>
    </location>
</feature>
<evidence type="ECO:0000313" key="2">
    <source>
        <dbReference type="EMBL" id="BAC45155.1"/>
    </source>
</evidence>
<protein>
    <submittedName>
        <fullName evidence="2">Uncharacterized protein</fullName>
    </submittedName>
</protein>
<dbReference type="Proteomes" id="UP000000763">
    <property type="component" value="Chromosome 7"/>
</dbReference>
<accession>Q8GVP0</accession>
<gene>
    <name evidence="2" type="primary">P0681F05.127</name>
</gene>
<proteinExistence type="predicted"/>
<reference evidence="3" key="2">
    <citation type="journal article" date="2008" name="Nucleic Acids Res.">
        <title>The rice annotation project database (RAP-DB): 2008 update.</title>
        <authorList>
            <consortium name="The rice annotation project (RAP)"/>
        </authorList>
    </citation>
    <scope>GENOME REANNOTATION</scope>
    <source>
        <strain evidence="3">cv. Nipponbare</strain>
    </source>
</reference>